<sequence>MVNAGANNGGGLPFPEMQSPSIPRVEWDGNFVVSVNTKMNYVTKETVEVNVRRDVSGVDTIYEGATWDAVEVPIHNARLSNPPKTLDEHGYQLVEEPVASCEIDFLNTNDVIDRYYPDCEQLLKNVLGENEIDDVKAFDHNVRINTNGFGPELKGGGGSKAQVPLGIVHGDYTSVSAPTRAKDLAQPPKANDVLKRRLGDSSLLDANTLEDVINGKRRFAIINVWRSIDKEHPVEELPLACMDAGSASEEDFRILKIHYLDRVGQNYFMAHSKTHNWNFFPKMTHNEAILLKTWDSSGEYAMTGKNLGTTMATLAVHSAFLDPSSPSERPARQSIEVRCLAIWKVR</sequence>
<organism evidence="2 3">
    <name type="scientific">Nitzschia inconspicua</name>
    <dbReference type="NCBI Taxonomy" id="303405"/>
    <lineage>
        <taxon>Eukaryota</taxon>
        <taxon>Sar</taxon>
        <taxon>Stramenopiles</taxon>
        <taxon>Ochrophyta</taxon>
        <taxon>Bacillariophyta</taxon>
        <taxon>Bacillariophyceae</taxon>
        <taxon>Bacillariophycidae</taxon>
        <taxon>Bacillariales</taxon>
        <taxon>Bacillariaceae</taxon>
        <taxon>Nitzschia</taxon>
    </lineage>
</organism>
<evidence type="ECO:0000256" key="1">
    <source>
        <dbReference type="ARBA" id="ARBA00023604"/>
    </source>
</evidence>
<dbReference type="PANTHER" id="PTHR34598:SF3">
    <property type="entry name" value="OXIDOREDUCTASE AN1597"/>
    <property type="match status" value="1"/>
</dbReference>
<keyword evidence="3" id="KW-1185">Reference proteome</keyword>
<proteinExistence type="inferred from homology"/>
<dbReference type="OrthoDB" id="412788at2759"/>
<dbReference type="InterPro" id="IPR044053">
    <property type="entry name" value="AsaB-like"/>
</dbReference>
<dbReference type="Proteomes" id="UP000693970">
    <property type="component" value="Unassembled WGS sequence"/>
</dbReference>
<dbReference type="NCBIfam" id="NF041278">
    <property type="entry name" value="CmcJ_NvfI_EfuI"/>
    <property type="match status" value="1"/>
</dbReference>
<evidence type="ECO:0000313" key="3">
    <source>
        <dbReference type="Proteomes" id="UP000693970"/>
    </source>
</evidence>
<comment type="similarity">
    <text evidence="1">Belongs to the asaB hydroxylase/desaturase family.</text>
</comment>
<reference evidence="2" key="1">
    <citation type="journal article" date="2021" name="Sci. Rep.">
        <title>Diploid genomic architecture of Nitzschia inconspicua, an elite biomass production diatom.</title>
        <authorList>
            <person name="Oliver A."/>
            <person name="Podell S."/>
            <person name="Pinowska A."/>
            <person name="Traller J.C."/>
            <person name="Smith S.R."/>
            <person name="McClure R."/>
            <person name="Beliaev A."/>
            <person name="Bohutskyi P."/>
            <person name="Hill E.A."/>
            <person name="Rabines A."/>
            <person name="Zheng H."/>
            <person name="Allen L.Z."/>
            <person name="Kuo A."/>
            <person name="Grigoriev I.V."/>
            <person name="Allen A.E."/>
            <person name="Hazlebeck D."/>
            <person name="Allen E.E."/>
        </authorList>
    </citation>
    <scope>NUCLEOTIDE SEQUENCE</scope>
    <source>
        <strain evidence="2">Hildebrandi</strain>
    </source>
</reference>
<comment type="caution">
    <text evidence="2">The sequence shown here is derived from an EMBL/GenBank/DDBJ whole genome shotgun (WGS) entry which is preliminary data.</text>
</comment>
<protein>
    <submittedName>
        <fullName evidence="2">Uncharacterized protein</fullName>
    </submittedName>
</protein>
<gene>
    <name evidence="2" type="ORF">IV203_036341</name>
</gene>
<evidence type="ECO:0000313" key="2">
    <source>
        <dbReference type="EMBL" id="KAG7361241.1"/>
    </source>
</evidence>
<dbReference type="PANTHER" id="PTHR34598">
    <property type="entry name" value="BLL6449 PROTEIN"/>
    <property type="match status" value="1"/>
</dbReference>
<accession>A0A9K3PVS1</accession>
<dbReference type="AlphaFoldDB" id="A0A9K3PVS1"/>
<name>A0A9K3PVS1_9STRA</name>
<dbReference type="EMBL" id="JAGRRH010000013">
    <property type="protein sequence ID" value="KAG7361241.1"/>
    <property type="molecule type" value="Genomic_DNA"/>
</dbReference>
<reference evidence="2" key="2">
    <citation type="submission" date="2021-04" db="EMBL/GenBank/DDBJ databases">
        <authorList>
            <person name="Podell S."/>
        </authorList>
    </citation>
    <scope>NUCLEOTIDE SEQUENCE</scope>
    <source>
        <strain evidence="2">Hildebrandi</strain>
    </source>
</reference>
<dbReference type="GO" id="GO:0016491">
    <property type="term" value="F:oxidoreductase activity"/>
    <property type="evidence" value="ECO:0007669"/>
    <property type="project" value="InterPro"/>
</dbReference>